<evidence type="ECO:0000256" key="1">
    <source>
        <dbReference type="ARBA" id="ARBA00004651"/>
    </source>
</evidence>
<comment type="caution">
    <text evidence="9">The sequence shown here is derived from an EMBL/GenBank/DDBJ whole genome shotgun (WGS) entry which is preliminary data.</text>
</comment>
<dbReference type="InterPro" id="IPR000515">
    <property type="entry name" value="MetI-like"/>
</dbReference>
<comment type="subcellular location">
    <subcellularLocation>
        <location evidence="1 7">Cell membrane</location>
        <topology evidence="1 7">Multi-pass membrane protein</topology>
    </subcellularLocation>
</comment>
<feature type="transmembrane region" description="Helical" evidence="7">
    <location>
        <begin position="12"/>
        <end position="32"/>
    </location>
</feature>
<dbReference type="GO" id="GO:0005886">
    <property type="term" value="C:plasma membrane"/>
    <property type="evidence" value="ECO:0007669"/>
    <property type="project" value="UniProtKB-SubCell"/>
</dbReference>
<dbReference type="PROSITE" id="PS50928">
    <property type="entry name" value="ABC_TM1"/>
    <property type="match status" value="1"/>
</dbReference>
<comment type="similarity">
    <text evidence="7">Belongs to the binding-protein-dependent transport system permease family.</text>
</comment>
<dbReference type="PANTHER" id="PTHR30193:SF18">
    <property type="entry name" value="OSMOPROTECTIVE COMPOUNDS UPTAKE PERMEASE PROTEIN GGTC"/>
    <property type="match status" value="1"/>
</dbReference>
<evidence type="ECO:0000256" key="7">
    <source>
        <dbReference type="RuleBase" id="RU363032"/>
    </source>
</evidence>
<keyword evidence="2 7" id="KW-0813">Transport</keyword>
<dbReference type="CDD" id="cd06261">
    <property type="entry name" value="TM_PBP2"/>
    <property type="match status" value="1"/>
</dbReference>
<feature type="transmembrane region" description="Helical" evidence="7">
    <location>
        <begin position="137"/>
        <end position="157"/>
    </location>
</feature>
<dbReference type="Proteomes" id="UP000052955">
    <property type="component" value="Unassembled WGS sequence"/>
</dbReference>
<dbReference type="PANTHER" id="PTHR30193">
    <property type="entry name" value="ABC TRANSPORTER PERMEASE PROTEIN"/>
    <property type="match status" value="1"/>
</dbReference>
<keyword evidence="4 7" id="KW-0812">Transmembrane</keyword>
<sequence>MSEFLSANIPKFISVLSAIAVFFIVLGVIFAIAGRANGKKARPIALTIFLGPALVLLLAGVVIPGVRTILFSFMNPDSNKFIGLGNYQWMLEDPNVKVIMINTILWIMVVPLFTAALALLLAIMLDRIKHESIPKSLLFMPMAISFVGASIIFKFVYEYNEPDQVQIGLLSAIVNFLGFVPSDWMLSKPLNTFLLMIIYVWTQMGFGMVILSAAIKGVPSDIVEASSLDGAHGWRLFRNITFPMVKGTFIVVLATGVVGALKVFDIIRTMTGGNFGTNVLANEMYSQTFVQFDQGKGSALAVILFLLVTPILIYNIRSLRKERAHN</sequence>
<evidence type="ECO:0000256" key="6">
    <source>
        <dbReference type="ARBA" id="ARBA00023136"/>
    </source>
</evidence>
<feature type="domain" description="ABC transmembrane type-1" evidence="8">
    <location>
        <begin position="100"/>
        <end position="317"/>
    </location>
</feature>
<dbReference type="AlphaFoldDB" id="A0A0R2PF28"/>
<gene>
    <name evidence="9" type="ORF">ABR55_01125</name>
</gene>
<feature type="transmembrane region" description="Helical" evidence="7">
    <location>
        <begin position="99"/>
        <end position="125"/>
    </location>
</feature>
<keyword evidence="6 7" id="KW-0472">Membrane</keyword>
<feature type="transmembrane region" description="Helical" evidence="7">
    <location>
        <begin position="44"/>
        <end position="66"/>
    </location>
</feature>
<evidence type="ECO:0000313" key="10">
    <source>
        <dbReference type="Proteomes" id="UP000052955"/>
    </source>
</evidence>
<reference evidence="9 10" key="1">
    <citation type="submission" date="2015-10" db="EMBL/GenBank/DDBJ databases">
        <title>Metagenome-Assembled Genomes uncover a global brackish microbiome.</title>
        <authorList>
            <person name="Hugerth L.W."/>
            <person name="Larsson J."/>
            <person name="Alneberg J."/>
            <person name="Lindh M.V."/>
            <person name="Legrand C."/>
            <person name="Pinhassi J."/>
            <person name="Andersson A.F."/>
        </authorList>
    </citation>
    <scope>NUCLEOTIDE SEQUENCE [LARGE SCALE GENOMIC DNA]</scope>
    <source>
        <strain evidence="9">BACL15 MAG-120823-bin78</strain>
    </source>
</reference>
<name>A0A0R2PF28_9ACTN</name>
<evidence type="ECO:0000313" key="9">
    <source>
        <dbReference type="EMBL" id="KRO36511.1"/>
    </source>
</evidence>
<feature type="transmembrane region" description="Helical" evidence="7">
    <location>
        <begin position="298"/>
        <end position="316"/>
    </location>
</feature>
<protein>
    <submittedName>
        <fullName evidence="9">ABC transporter permease</fullName>
    </submittedName>
</protein>
<evidence type="ECO:0000256" key="5">
    <source>
        <dbReference type="ARBA" id="ARBA00022989"/>
    </source>
</evidence>
<dbReference type="GO" id="GO:0055085">
    <property type="term" value="P:transmembrane transport"/>
    <property type="evidence" value="ECO:0007669"/>
    <property type="project" value="InterPro"/>
</dbReference>
<evidence type="ECO:0000256" key="2">
    <source>
        <dbReference type="ARBA" id="ARBA00022448"/>
    </source>
</evidence>
<dbReference type="SUPFAM" id="SSF161098">
    <property type="entry name" value="MetI-like"/>
    <property type="match status" value="1"/>
</dbReference>
<keyword evidence="3" id="KW-1003">Cell membrane</keyword>
<dbReference type="InterPro" id="IPR035906">
    <property type="entry name" value="MetI-like_sf"/>
</dbReference>
<dbReference type="Pfam" id="PF00528">
    <property type="entry name" value="BPD_transp_1"/>
    <property type="match status" value="1"/>
</dbReference>
<accession>A0A0R2PF28</accession>
<dbReference type="InterPro" id="IPR051393">
    <property type="entry name" value="ABC_transporter_permease"/>
</dbReference>
<feature type="transmembrane region" description="Helical" evidence="7">
    <location>
        <begin position="193"/>
        <end position="215"/>
    </location>
</feature>
<evidence type="ECO:0000256" key="4">
    <source>
        <dbReference type="ARBA" id="ARBA00022692"/>
    </source>
</evidence>
<proteinExistence type="inferred from homology"/>
<evidence type="ECO:0000256" key="3">
    <source>
        <dbReference type="ARBA" id="ARBA00022475"/>
    </source>
</evidence>
<organism evidence="9 10">
    <name type="scientific">Actinobacteria bacterium BACL15 MAG-120823-bin78</name>
    <dbReference type="NCBI Taxonomy" id="1655563"/>
    <lineage>
        <taxon>Bacteria</taxon>
        <taxon>Bacillati</taxon>
        <taxon>Actinomycetota</taxon>
        <taxon>Actinomycetes</taxon>
        <taxon>Actinomycetes incertae sedis</taxon>
        <taxon>ac1 cluster</taxon>
    </lineage>
</organism>
<evidence type="ECO:0000259" key="8">
    <source>
        <dbReference type="PROSITE" id="PS50928"/>
    </source>
</evidence>
<dbReference type="EMBL" id="LIAN01000207">
    <property type="protein sequence ID" value="KRO36511.1"/>
    <property type="molecule type" value="Genomic_DNA"/>
</dbReference>
<keyword evidence="5 7" id="KW-1133">Transmembrane helix</keyword>
<dbReference type="Gene3D" id="1.10.3720.10">
    <property type="entry name" value="MetI-like"/>
    <property type="match status" value="1"/>
</dbReference>